<dbReference type="AlphaFoldDB" id="A0AAV9UNQ2"/>
<proteinExistence type="predicted"/>
<evidence type="ECO:0000313" key="2">
    <source>
        <dbReference type="Proteomes" id="UP001373714"/>
    </source>
</evidence>
<accession>A0AAV9UNQ2</accession>
<sequence>MDSHAAYLSTLPSMTSPMLINAPLGAGISATASNGRRRCFPSIDVTSLKSTTVVNASGRQKVKYKLDYVVKMKIGSADALFSIWLDNKCIGRARISHDKDDDEFGLVSSQLGKWLDT</sequence>
<comment type="caution">
    <text evidence="1">The sequence shown here is derived from an EMBL/GenBank/DDBJ whole genome shotgun (WGS) entry which is preliminary data.</text>
</comment>
<reference evidence="1 2" key="1">
    <citation type="submission" date="2019-10" db="EMBL/GenBank/DDBJ databases">
        <authorList>
            <person name="Palmer J.M."/>
        </authorList>
    </citation>
    <scope>NUCLEOTIDE SEQUENCE [LARGE SCALE GENOMIC DNA]</scope>
    <source>
        <strain evidence="1 2">TWF730</strain>
    </source>
</reference>
<gene>
    <name evidence="1" type="ORF">TWF730_011301</name>
</gene>
<evidence type="ECO:0000313" key="1">
    <source>
        <dbReference type="EMBL" id="KAK6343712.1"/>
    </source>
</evidence>
<dbReference type="EMBL" id="JAVHNS010000009">
    <property type="protein sequence ID" value="KAK6343712.1"/>
    <property type="molecule type" value="Genomic_DNA"/>
</dbReference>
<keyword evidence="2" id="KW-1185">Reference proteome</keyword>
<protein>
    <submittedName>
        <fullName evidence="1">Uncharacterized protein</fullName>
    </submittedName>
</protein>
<name>A0AAV9UNQ2_9PEZI</name>
<dbReference type="Proteomes" id="UP001373714">
    <property type="component" value="Unassembled WGS sequence"/>
</dbReference>
<organism evidence="1 2">
    <name type="scientific">Orbilia blumenaviensis</name>
    <dbReference type="NCBI Taxonomy" id="1796055"/>
    <lineage>
        <taxon>Eukaryota</taxon>
        <taxon>Fungi</taxon>
        <taxon>Dikarya</taxon>
        <taxon>Ascomycota</taxon>
        <taxon>Pezizomycotina</taxon>
        <taxon>Orbiliomycetes</taxon>
        <taxon>Orbiliales</taxon>
        <taxon>Orbiliaceae</taxon>
        <taxon>Orbilia</taxon>
    </lineage>
</organism>